<evidence type="ECO:0000256" key="1">
    <source>
        <dbReference type="SAM" id="MobiDB-lite"/>
    </source>
</evidence>
<dbReference type="InterPro" id="IPR003870">
    <property type="entry name" value="DUF222"/>
</dbReference>
<feature type="region of interest" description="Disordered" evidence="1">
    <location>
        <begin position="257"/>
        <end position="401"/>
    </location>
</feature>
<sequence length="717" mass="75215">MFEGDLTSLSTADLLESAADHRAAANRLDARLLEHAQLYADRFHPDNCPVRPGRKSTGGRERAIVLGGDGCPEIAEFAPAEFAVVVGVSTGVATRLIGEALALRHRFPFTWAKVQAGEATPWKARQIAAACLKLSAEAARSVDKRVAGIVDTLTPYRLDKIVTAARFHADAAAARAEAEQKARERGVFVARGNDHGTTTIYIRTSTGNAKRYDATIAGIAEALKVFGDTRSLNARRAEAVGIIADPRYTEELLLQAQHHHRTHPTHAEDKGQAEPGAAASGDAPVTLPEKGLSAAASTPTPASTSSAPPATNSATPGDSPAEPGAAASGDDPTTTPEDVPSATASTPAPPATNPTAPNQSPAKPGAAASGDDPIRAPEDGPFAAASTPVPPATNTGCGVSAGSSGEDLLADWGSLWCEPGPFDEADRDAPHPSQTDLPDPLDAPCLILEPWDDPGGGPTDDTGEPMDPAAWRALHARLAQIKHDAHTTPRTPRAAGHRPGGPGATDRSPMPADGTPMPSGGTPMSSDGTAVSSSAQGVGGRAGGGRLQPGKTEIYIHLTDHTLATGTGVLRVEGLGPHLASQLAELVGHGPYVVKPVIDLNEPASVDAYEIPDRIRERVKLIHPAEQFPYGTAETTNTTDLDHIQPYDPLGPTEQTGTTNLVPLTRYHHRLKTHGRWKVRRLDPKTLEWTTPHGFVFHVDPTGTHRIPRPQRTPDPT</sequence>
<evidence type="ECO:0000313" key="4">
    <source>
        <dbReference type="Proteomes" id="UP000295573"/>
    </source>
</evidence>
<dbReference type="OrthoDB" id="3799569at2"/>
<gene>
    <name evidence="3" type="ORF">EV646_102650</name>
</gene>
<feature type="compositionally biased region" description="Polar residues" evidence="1">
    <location>
        <begin position="392"/>
        <end position="401"/>
    </location>
</feature>
<dbReference type="Pfam" id="PF02720">
    <property type="entry name" value="DUF222"/>
    <property type="match status" value="1"/>
</dbReference>
<protein>
    <submittedName>
        <fullName evidence="3">Uncharacterized protein DUF222</fullName>
    </submittedName>
</protein>
<evidence type="ECO:0000313" key="3">
    <source>
        <dbReference type="EMBL" id="TCO50576.1"/>
    </source>
</evidence>
<feature type="region of interest" description="Disordered" evidence="1">
    <location>
        <begin position="484"/>
        <end position="547"/>
    </location>
</feature>
<dbReference type="Proteomes" id="UP000295573">
    <property type="component" value="Unassembled WGS sequence"/>
</dbReference>
<dbReference type="RefSeq" id="WP_132146007.1">
    <property type="nucleotide sequence ID" value="NZ_SLWR01000002.1"/>
</dbReference>
<dbReference type="CDD" id="cd00085">
    <property type="entry name" value="HNHc"/>
    <property type="match status" value="1"/>
</dbReference>
<keyword evidence="4" id="KW-1185">Reference proteome</keyword>
<accession>A0A4R2J1A4</accession>
<dbReference type="InterPro" id="IPR003615">
    <property type="entry name" value="HNH_nuc"/>
</dbReference>
<feature type="compositionally biased region" description="Low complexity" evidence="1">
    <location>
        <begin position="293"/>
        <end position="316"/>
    </location>
</feature>
<evidence type="ECO:0000259" key="2">
    <source>
        <dbReference type="Pfam" id="PF02720"/>
    </source>
</evidence>
<feature type="compositionally biased region" description="Gly residues" evidence="1">
    <location>
        <begin position="537"/>
        <end position="547"/>
    </location>
</feature>
<dbReference type="EMBL" id="SLWR01000002">
    <property type="protein sequence ID" value="TCO50576.1"/>
    <property type="molecule type" value="Genomic_DNA"/>
</dbReference>
<comment type="caution">
    <text evidence="3">The sequence shown here is derived from an EMBL/GenBank/DDBJ whole genome shotgun (WGS) entry which is preliminary data.</text>
</comment>
<feature type="domain" description="DUF222" evidence="2">
    <location>
        <begin position="79"/>
        <end position="263"/>
    </location>
</feature>
<feature type="compositionally biased region" description="Low complexity" evidence="1">
    <location>
        <begin position="353"/>
        <end position="362"/>
    </location>
</feature>
<name>A0A4R2J1A4_9ACTN</name>
<reference evidence="3 4" key="1">
    <citation type="journal article" date="2015" name="Stand. Genomic Sci.">
        <title>Genomic Encyclopedia of Bacterial and Archaeal Type Strains, Phase III: the genomes of soil and plant-associated and newly described type strains.</title>
        <authorList>
            <person name="Whitman W.B."/>
            <person name="Woyke T."/>
            <person name="Klenk H.P."/>
            <person name="Zhou Y."/>
            <person name="Lilburn T.G."/>
            <person name="Beck B.J."/>
            <person name="De Vos P."/>
            <person name="Vandamme P."/>
            <person name="Eisen J.A."/>
            <person name="Garrity G."/>
            <person name="Hugenholtz P."/>
            <person name="Kyrpides N.C."/>
        </authorList>
    </citation>
    <scope>NUCLEOTIDE SEQUENCE [LARGE SCALE GENOMIC DNA]</scope>
    <source>
        <strain evidence="3 4">VKM Ac-2541</strain>
    </source>
</reference>
<feature type="region of interest" description="Disordered" evidence="1">
    <location>
        <begin position="415"/>
        <end position="466"/>
    </location>
</feature>
<organism evidence="3 4">
    <name type="scientific">Kribbella antiqua</name>
    <dbReference type="NCBI Taxonomy" id="2512217"/>
    <lineage>
        <taxon>Bacteria</taxon>
        <taxon>Bacillati</taxon>
        <taxon>Actinomycetota</taxon>
        <taxon>Actinomycetes</taxon>
        <taxon>Propionibacteriales</taxon>
        <taxon>Kribbellaceae</taxon>
        <taxon>Kribbella</taxon>
    </lineage>
</organism>
<dbReference type="AlphaFoldDB" id="A0A4R2J1A4"/>
<proteinExistence type="predicted"/>